<name>A0A3A8N0J5_9BACT</name>
<dbReference type="InterPro" id="IPR011990">
    <property type="entry name" value="TPR-like_helical_dom_sf"/>
</dbReference>
<dbReference type="EMBL" id="RAWB01000956">
    <property type="protein sequence ID" value="RKH37059.1"/>
    <property type="molecule type" value="Genomic_DNA"/>
</dbReference>
<feature type="region of interest" description="Disordered" evidence="1">
    <location>
        <begin position="15"/>
        <end position="53"/>
    </location>
</feature>
<dbReference type="AlphaFoldDB" id="A0A3A8N0J5"/>
<keyword evidence="3" id="KW-1185">Reference proteome</keyword>
<dbReference type="Gene3D" id="1.25.40.10">
    <property type="entry name" value="Tetratricopeptide repeat domain"/>
    <property type="match status" value="1"/>
</dbReference>
<gene>
    <name evidence="2" type="ORF">D7V93_42445</name>
</gene>
<reference evidence="3" key="1">
    <citation type="submission" date="2018-09" db="EMBL/GenBank/DDBJ databases">
        <authorList>
            <person name="Livingstone P.G."/>
            <person name="Whitworth D.E."/>
        </authorList>
    </citation>
    <scope>NUCLEOTIDE SEQUENCE [LARGE SCALE GENOMIC DNA]</scope>
    <source>
        <strain evidence="3">CA051B</strain>
    </source>
</reference>
<dbReference type="SUPFAM" id="SSF48452">
    <property type="entry name" value="TPR-like"/>
    <property type="match status" value="1"/>
</dbReference>
<evidence type="ECO:0000256" key="1">
    <source>
        <dbReference type="SAM" id="MobiDB-lite"/>
    </source>
</evidence>
<evidence type="ECO:0000313" key="3">
    <source>
        <dbReference type="Proteomes" id="UP000272888"/>
    </source>
</evidence>
<comment type="caution">
    <text evidence="2">The sequence shown here is derived from an EMBL/GenBank/DDBJ whole genome shotgun (WGS) entry which is preliminary data.</text>
</comment>
<organism evidence="2 3">
    <name type="scientific">Corallococcus llansteffanensis</name>
    <dbReference type="NCBI Taxonomy" id="2316731"/>
    <lineage>
        <taxon>Bacteria</taxon>
        <taxon>Pseudomonadati</taxon>
        <taxon>Myxococcota</taxon>
        <taxon>Myxococcia</taxon>
        <taxon>Myxococcales</taxon>
        <taxon>Cystobacterineae</taxon>
        <taxon>Myxococcaceae</taxon>
        <taxon>Corallococcus</taxon>
    </lineage>
</organism>
<feature type="compositionally biased region" description="Low complexity" evidence="1">
    <location>
        <begin position="38"/>
        <end position="48"/>
    </location>
</feature>
<proteinExistence type="predicted"/>
<sequence>MVEEEAVAVPTEIIEEPEVEKPARPGRKATAKAGRVSQTAQRTQAAAPPVEPAPEIPVAVAASSLQETAPPAPEPAEALQPETKQSVFGLIKSKGQEAQQKVSQLVKSKQQELQLKVSGLIQTRQYDSALEVANDCAKNNPAMPECQLMLGQVHGKLNHPRESTQHYEKFLALAPPDHPRRAEVVELLGKTRTPGTE</sequence>
<evidence type="ECO:0008006" key="4">
    <source>
        <dbReference type="Google" id="ProtNLM"/>
    </source>
</evidence>
<accession>A0A3A8N0J5</accession>
<evidence type="ECO:0000313" key="2">
    <source>
        <dbReference type="EMBL" id="RKH37059.1"/>
    </source>
</evidence>
<protein>
    <recommendedName>
        <fullName evidence="4">Tetratricopeptide repeat protein</fullName>
    </recommendedName>
</protein>
<dbReference type="Proteomes" id="UP000272888">
    <property type="component" value="Unassembled WGS sequence"/>
</dbReference>